<keyword evidence="7" id="KW-0119">Carbohydrate metabolism</keyword>
<organism evidence="9 10">
    <name type="scientific">Pararhodobacter marinus</name>
    <dbReference type="NCBI Taxonomy" id="2184063"/>
    <lineage>
        <taxon>Bacteria</taxon>
        <taxon>Pseudomonadati</taxon>
        <taxon>Pseudomonadota</taxon>
        <taxon>Alphaproteobacteria</taxon>
        <taxon>Rhodobacterales</taxon>
        <taxon>Paracoccaceae</taxon>
        <taxon>Pararhodobacter</taxon>
    </lineage>
</organism>
<evidence type="ECO:0000256" key="5">
    <source>
        <dbReference type="ARBA" id="ARBA00023001"/>
    </source>
</evidence>
<dbReference type="OrthoDB" id="9766708at2"/>
<dbReference type="InterPro" id="IPR012341">
    <property type="entry name" value="6hp_glycosidase-like_sf"/>
</dbReference>
<comment type="caution">
    <text evidence="9">The sequence shown here is derived from an EMBL/GenBank/DDBJ whole genome shotgun (WGS) entry which is preliminary data.</text>
</comment>
<keyword evidence="6" id="KW-0326">Glycosidase</keyword>
<dbReference type="PRINTS" id="PR00735">
    <property type="entry name" value="GLHYDRLASE8"/>
</dbReference>
<dbReference type="GeneID" id="94365636"/>
<dbReference type="AlphaFoldDB" id="A0A2U2C9Z0"/>
<keyword evidence="5" id="KW-0136">Cellulose degradation</keyword>
<dbReference type="InterPro" id="IPR008928">
    <property type="entry name" value="6-hairpin_glycosidase_sf"/>
</dbReference>
<keyword evidence="7" id="KW-0624">Polysaccharide degradation</keyword>
<evidence type="ECO:0000256" key="8">
    <source>
        <dbReference type="SAM" id="SignalP"/>
    </source>
</evidence>
<evidence type="ECO:0000313" key="10">
    <source>
        <dbReference type="Proteomes" id="UP000244940"/>
    </source>
</evidence>
<dbReference type="GO" id="GO:0030245">
    <property type="term" value="P:cellulose catabolic process"/>
    <property type="evidence" value="ECO:0007669"/>
    <property type="project" value="UniProtKB-KW"/>
</dbReference>
<dbReference type="Gene3D" id="1.50.10.10">
    <property type="match status" value="1"/>
</dbReference>
<dbReference type="GO" id="GO:0008810">
    <property type="term" value="F:cellulase activity"/>
    <property type="evidence" value="ECO:0007669"/>
    <property type="project" value="UniProtKB-EC"/>
</dbReference>
<keyword evidence="10" id="KW-1185">Reference proteome</keyword>
<gene>
    <name evidence="9" type="ORF">C4N9_12115</name>
</gene>
<feature type="chain" id="PRO_5015593995" description="cellulase" evidence="8">
    <location>
        <begin position="18"/>
        <end position="363"/>
    </location>
</feature>
<feature type="signal peptide" evidence="8">
    <location>
        <begin position="1"/>
        <end position="17"/>
    </location>
</feature>
<sequence>MNRRDFMTLLGALPVLAASGGAAGAQGFLTTGDLSVTAAPVWEAWKTAYLQPDGRIVDTLQRQSSHSEGQGYGALLATEFGDQEAFNRIVQWTESNLALRGDGLLAWRYLPDESVPVPDLNNASDGDLFYAWGLVRAAARFDDRRYLARAQLTAQALAATCIAPALGNAGGTVFLPAAQGFVHEDRLVFNPSYIMPLAMREVAAATGVVELAQTAQHAETLLSGLAASGPVPDWVQMTESGIAPAEGFSADAGYEAMRVPLYLVWSGLNRHPAVTQMMRVYDRTVQPGVPVPTRVDPVSGSVLEASNDPGYRALAALVSCAGATGVVGSDMPPFDPSQPYYPATLQLFAMIAANQVSPECVPI</sequence>
<proteinExistence type="inferred from homology"/>
<evidence type="ECO:0000256" key="3">
    <source>
        <dbReference type="ARBA" id="ARBA00012601"/>
    </source>
</evidence>
<dbReference type="EMBL" id="QEYD01000006">
    <property type="protein sequence ID" value="PWE28718.1"/>
    <property type="molecule type" value="Genomic_DNA"/>
</dbReference>
<dbReference type="EC" id="3.2.1.4" evidence="3"/>
<protein>
    <recommendedName>
        <fullName evidence="3">cellulase</fullName>
        <ecNumber evidence="3">3.2.1.4</ecNumber>
    </recommendedName>
</protein>
<keyword evidence="4 9" id="KW-0378">Hydrolase</keyword>
<comment type="similarity">
    <text evidence="2">Belongs to the glycosyl hydrolase 8 (cellulase D) family.</text>
</comment>
<dbReference type="RefSeq" id="WP_109533579.1">
    <property type="nucleotide sequence ID" value="NZ_CAXPUO010000074.1"/>
</dbReference>
<evidence type="ECO:0000256" key="4">
    <source>
        <dbReference type="ARBA" id="ARBA00022801"/>
    </source>
</evidence>
<evidence type="ECO:0000256" key="6">
    <source>
        <dbReference type="ARBA" id="ARBA00023295"/>
    </source>
</evidence>
<evidence type="ECO:0000256" key="2">
    <source>
        <dbReference type="ARBA" id="ARBA00009209"/>
    </source>
</evidence>
<keyword evidence="8" id="KW-0732">Signal</keyword>
<name>A0A2U2C9Z0_9RHOB</name>
<evidence type="ECO:0000256" key="7">
    <source>
        <dbReference type="ARBA" id="ARBA00023326"/>
    </source>
</evidence>
<evidence type="ECO:0000256" key="1">
    <source>
        <dbReference type="ARBA" id="ARBA00000966"/>
    </source>
</evidence>
<dbReference type="Pfam" id="PF01270">
    <property type="entry name" value="Glyco_hydro_8"/>
    <property type="match status" value="1"/>
</dbReference>
<accession>A0A2U2C9Z0</accession>
<dbReference type="InterPro" id="IPR002037">
    <property type="entry name" value="Glyco_hydro_8"/>
</dbReference>
<reference evidence="9 10" key="1">
    <citation type="submission" date="2018-05" db="EMBL/GenBank/DDBJ databases">
        <title>Pararhodobacter marina sp. nov., isolated from deep-sea water of the Indian Ocean.</title>
        <authorList>
            <person name="Lai Q.Sr."/>
            <person name="Liu X."/>
            <person name="Shao Z."/>
        </authorList>
    </citation>
    <scope>NUCLEOTIDE SEQUENCE [LARGE SCALE GENOMIC DNA]</scope>
    <source>
        <strain evidence="9 10">CIC4N-9</strain>
    </source>
</reference>
<comment type="catalytic activity">
    <reaction evidence="1">
        <text>Endohydrolysis of (1-&gt;4)-beta-D-glucosidic linkages in cellulose, lichenin and cereal beta-D-glucans.</text>
        <dbReference type="EC" id="3.2.1.4"/>
    </reaction>
</comment>
<dbReference type="Proteomes" id="UP000244940">
    <property type="component" value="Unassembled WGS sequence"/>
</dbReference>
<dbReference type="SUPFAM" id="SSF48208">
    <property type="entry name" value="Six-hairpin glycosidases"/>
    <property type="match status" value="1"/>
</dbReference>
<evidence type="ECO:0000313" key="9">
    <source>
        <dbReference type="EMBL" id="PWE28718.1"/>
    </source>
</evidence>